<keyword evidence="2" id="KW-1185">Reference proteome</keyword>
<organism evidence="1 2">
    <name type="scientific">Aspergillus piperis CBS 112811</name>
    <dbReference type="NCBI Taxonomy" id="1448313"/>
    <lineage>
        <taxon>Eukaryota</taxon>
        <taxon>Fungi</taxon>
        <taxon>Dikarya</taxon>
        <taxon>Ascomycota</taxon>
        <taxon>Pezizomycotina</taxon>
        <taxon>Eurotiomycetes</taxon>
        <taxon>Eurotiomycetidae</taxon>
        <taxon>Eurotiales</taxon>
        <taxon>Aspergillaceae</taxon>
        <taxon>Aspergillus</taxon>
        <taxon>Aspergillus subgen. Circumdati</taxon>
    </lineage>
</organism>
<dbReference type="EMBL" id="KZ825075">
    <property type="protein sequence ID" value="RAH53806.1"/>
    <property type="molecule type" value="Genomic_DNA"/>
</dbReference>
<dbReference type="GeneID" id="37164359"/>
<protein>
    <submittedName>
        <fullName evidence="1">Uncharacterized protein</fullName>
    </submittedName>
</protein>
<dbReference type="RefSeq" id="XP_025511728.1">
    <property type="nucleotide sequence ID" value="XM_025660957.1"/>
</dbReference>
<gene>
    <name evidence="1" type="ORF">BO85DRAFT_452963</name>
</gene>
<reference evidence="1 2" key="1">
    <citation type="submission" date="2018-02" db="EMBL/GenBank/DDBJ databases">
        <title>The genomes of Aspergillus section Nigri reveals drivers in fungal speciation.</title>
        <authorList>
            <consortium name="DOE Joint Genome Institute"/>
            <person name="Vesth T.C."/>
            <person name="Nybo J."/>
            <person name="Theobald S."/>
            <person name="Brandl J."/>
            <person name="Frisvad J.C."/>
            <person name="Nielsen K.F."/>
            <person name="Lyhne E.K."/>
            <person name="Kogle M.E."/>
            <person name="Kuo A."/>
            <person name="Riley R."/>
            <person name="Clum A."/>
            <person name="Nolan M."/>
            <person name="Lipzen A."/>
            <person name="Salamov A."/>
            <person name="Henrissat B."/>
            <person name="Wiebenga A."/>
            <person name="De vries R.P."/>
            <person name="Grigoriev I.V."/>
            <person name="Mortensen U.H."/>
            <person name="Andersen M.R."/>
            <person name="Baker S.E."/>
        </authorList>
    </citation>
    <scope>NUCLEOTIDE SEQUENCE [LARGE SCALE GENOMIC DNA]</scope>
    <source>
        <strain evidence="1 2">CBS 112811</strain>
    </source>
</reference>
<dbReference type="AlphaFoldDB" id="A0A8G1QVM0"/>
<sequence length="187" mass="20921">MEVQEVFEINCVLDGEESILCRQCCGRRGGCEATPAGALGNAAELVELLDWYRACFFHNAEDEEENAFVNFNEDAIRAANNCVVHLGRAFVQMVATHNRYHGLSVAQKSRRTANYEAFLARRRKIVGVDIEKLCLMPGDPGFVLWTSAKQSFHDGISAAVGLQFDGDRLDEILEWMFEEFPVALGEL</sequence>
<evidence type="ECO:0000313" key="2">
    <source>
        <dbReference type="Proteomes" id="UP000249526"/>
    </source>
</evidence>
<accession>A0A8G1QVM0</accession>
<evidence type="ECO:0000313" key="1">
    <source>
        <dbReference type="EMBL" id="RAH53806.1"/>
    </source>
</evidence>
<proteinExistence type="predicted"/>
<dbReference type="Proteomes" id="UP000249526">
    <property type="component" value="Unassembled WGS sequence"/>
</dbReference>
<name>A0A8G1QVM0_9EURO</name>